<dbReference type="GO" id="GO:0004521">
    <property type="term" value="F:RNA endonuclease activity"/>
    <property type="evidence" value="ECO:0000318"/>
    <property type="project" value="GO_Central"/>
</dbReference>
<dbReference type="Gene3D" id="3.60.15.10">
    <property type="entry name" value="Ribonuclease Z/Hydroxyacylglutathione hydrolase-like"/>
    <property type="match status" value="1"/>
</dbReference>
<dbReference type="SUPFAM" id="SSF56281">
    <property type="entry name" value="Metallo-hydrolase/oxidoreductase"/>
    <property type="match status" value="1"/>
</dbReference>
<keyword evidence="2" id="KW-1185">Reference proteome</keyword>
<proteinExistence type="predicted"/>
<evidence type="ECO:0000313" key="2">
    <source>
        <dbReference type="Proteomes" id="UP000189703"/>
    </source>
</evidence>
<dbReference type="PANTHER" id="PTHR11203:SF37">
    <property type="entry name" value="INTEGRATOR COMPLEX SUBUNIT 11"/>
    <property type="match status" value="1"/>
</dbReference>
<feature type="domain" description="Zn-dependent metallo-hydrolase RNA specificity" evidence="1">
    <location>
        <begin position="132"/>
        <end position="192"/>
    </location>
</feature>
<evidence type="ECO:0000313" key="3">
    <source>
        <dbReference type="RefSeq" id="XP_019054989.1"/>
    </source>
</evidence>
<name>A0A1U8Q866_NELNU</name>
<dbReference type="RefSeq" id="XP_019054989.1">
    <property type="nucleotide sequence ID" value="XM_019199444.1"/>
</dbReference>
<dbReference type="STRING" id="4432.A0A1U8Q866"/>
<dbReference type="Proteomes" id="UP000189703">
    <property type="component" value="Unplaced"/>
</dbReference>
<dbReference type="GeneID" id="109115425"/>
<dbReference type="PANTHER" id="PTHR11203">
    <property type="entry name" value="CLEAVAGE AND POLYADENYLATION SPECIFICITY FACTOR FAMILY MEMBER"/>
    <property type="match status" value="1"/>
</dbReference>
<dbReference type="InParanoid" id="A0A1U8Q866"/>
<evidence type="ECO:0000259" key="1">
    <source>
        <dbReference type="Pfam" id="PF07521"/>
    </source>
</evidence>
<dbReference type="InterPro" id="IPR036866">
    <property type="entry name" value="RibonucZ/Hydroxyglut_hydro"/>
</dbReference>
<reference evidence="3" key="1">
    <citation type="submission" date="2025-08" db="UniProtKB">
        <authorList>
            <consortium name="RefSeq"/>
        </authorList>
    </citation>
    <scope>IDENTIFICATION</scope>
</reference>
<dbReference type="eggNOG" id="KOG1136">
    <property type="taxonomic scope" value="Eukaryota"/>
</dbReference>
<dbReference type="GO" id="GO:0016180">
    <property type="term" value="P:snRNA processing"/>
    <property type="evidence" value="ECO:0000318"/>
    <property type="project" value="GO_Central"/>
</dbReference>
<dbReference type="InterPro" id="IPR011108">
    <property type="entry name" value="RMMBL"/>
</dbReference>
<dbReference type="OrthoDB" id="10249535at2759"/>
<sequence>MAKIGRIFVNHFKSIFSESVRNILGLLELEWRRLSEEQARDLERRFSLENVKDTIFAMDRLKAPGPDDFSMGFYQECWDFIKLELLEVFHEFYLKGKIRYGATATFISLNPQKKEALSPKDFRPISLMGCLYKIILKIHQLSFSPHTDAIGIMNLVKFLSPKHVILVHGEKPKMASLKGRIQAELGIECFYPANNDTVQIPSTQYVKVDATCKFFQNCLIPNLKSIKNCAEGKVDVSSSNTESFPTVQTGHNKVSEGILVMEKMKKAQIVHRSELLPMLGVEEHQVQFAYCCPVHVRNVDNSKSHEHGSESSEPVGFSTSLQPCAMSSSLIKIADPSLENMLLSSEEFLWLHLLFVELSNKLPGEKILEFPDNLQPKSFHVHVCPDANCPYKVKEVIEDKHAVHFCCRWSTR</sequence>
<protein>
    <submittedName>
        <fullName evidence="3">Cleavage and polyadenylation specificity factor subunit 3-II-like</fullName>
    </submittedName>
</protein>
<dbReference type="InterPro" id="IPR050698">
    <property type="entry name" value="MBL"/>
</dbReference>
<gene>
    <name evidence="3" type="primary">LOC109115425</name>
</gene>
<dbReference type="Pfam" id="PF07521">
    <property type="entry name" value="RMMBL"/>
    <property type="match status" value="1"/>
</dbReference>
<organism evidence="2 3">
    <name type="scientific">Nelumbo nucifera</name>
    <name type="common">Sacred lotus</name>
    <dbReference type="NCBI Taxonomy" id="4432"/>
    <lineage>
        <taxon>Eukaryota</taxon>
        <taxon>Viridiplantae</taxon>
        <taxon>Streptophyta</taxon>
        <taxon>Embryophyta</taxon>
        <taxon>Tracheophyta</taxon>
        <taxon>Spermatophyta</taxon>
        <taxon>Magnoliopsida</taxon>
        <taxon>Proteales</taxon>
        <taxon>Nelumbonaceae</taxon>
        <taxon>Nelumbo</taxon>
    </lineage>
</organism>
<dbReference type="KEGG" id="nnu:109115425"/>
<dbReference type="AlphaFoldDB" id="A0A1U8Q866"/>
<dbReference type="GO" id="GO:0005634">
    <property type="term" value="C:nucleus"/>
    <property type="evidence" value="ECO:0000318"/>
    <property type="project" value="GO_Central"/>
</dbReference>
<accession>A0A1U8Q866</accession>
<dbReference type="eggNOG" id="KOG1075">
    <property type="taxonomic scope" value="Eukaryota"/>
</dbReference>